<dbReference type="EMBL" id="AHMO02000008">
    <property type="protein sequence ID" value="EQA44256.1"/>
    <property type="molecule type" value="Genomic_DNA"/>
</dbReference>
<feature type="transmembrane region" description="Helical" evidence="1">
    <location>
        <begin position="312"/>
        <end position="330"/>
    </location>
</feature>
<evidence type="ECO:0000256" key="1">
    <source>
        <dbReference type="SAM" id="Phobius"/>
    </source>
</evidence>
<feature type="transmembrane region" description="Helical" evidence="1">
    <location>
        <begin position="95"/>
        <end position="115"/>
    </location>
</feature>
<dbReference type="AlphaFoldDB" id="T0F8K7"/>
<sequence>MIDKWKNFKSKDNIQKYLNIWTISIFGYFAFIVFFIRLFGNAFIDDTYITLLYARNLSEHFEWGAYHGIPGNSASSPLNVILLAAINRLVENPEIVVLVLAILIQFLFFIVSCKIGEKLSLSKLFPFSISFIFLCNPLIISTMGLESMLLILIFFLTILFYLKDSVYNLGICIGLLYLTRPDAVLLALPFCIMRRGIKGRFLPPIIAFAIVSPWLYFSWKYMGSFFPDTLFIKKIEKSWGDFNFRNGWVLYYAKFPVEFAFSLSPLLLSAPFLFSLKKPFNKTFKIAILIGASGAIHYFAYSKLRVPPYHWYYAPSLFCLITAPTFLFFGNNPSKKIKYVYVLLLFSLQLAGFNWIATRTNDFSEMPIHTNWSSKNNYKKLANEIDRKLTAKTYIRLYCEIGTIAYFSKNGIFLNEFTDRTEFLKLYRFLQLKNETANPIVSLFIRGMFYNIERIQEEYPMLEKYPLIILGNPPEKDKYELIGQTSSRWSSTWGLYLGKNP</sequence>
<organism evidence="2 3">
    <name type="scientific">Leptospira broomii serovar Hurstbridge str. 5399</name>
    <dbReference type="NCBI Taxonomy" id="1049789"/>
    <lineage>
        <taxon>Bacteria</taxon>
        <taxon>Pseudomonadati</taxon>
        <taxon>Spirochaetota</taxon>
        <taxon>Spirochaetia</taxon>
        <taxon>Leptospirales</taxon>
        <taxon>Leptospiraceae</taxon>
        <taxon>Leptospira</taxon>
    </lineage>
</organism>
<keyword evidence="1" id="KW-0472">Membrane</keyword>
<feature type="transmembrane region" description="Helical" evidence="1">
    <location>
        <begin position="283"/>
        <end position="300"/>
    </location>
</feature>
<feature type="transmembrane region" description="Helical" evidence="1">
    <location>
        <begin position="127"/>
        <end position="160"/>
    </location>
</feature>
<reference evidence="2" key="1">
    <citation type="submission" date="2013-05" db="EMBL/GenBank/DDBJ databases">
        <authorList>
            <person name="Harkins D.M."/>
            <person name="Durkin A.S."/>
            <person name="Brinkac L.M."/>
            <person name="Haft D.H."/>
            <person name="Selengut J.D."/>
            <person name="Sanka R."/>
            <person name="DePew J."/>
            <person name="Purushe J."/>
            <person name="Hartskeerl R.A."/>
            <person name="Ahmed A."/>
            <person name="van der Linden H."/>
            <person name="Goris M.G.A."/>
            <person name="Vinetz J.M."/>
            <person name="Sutton G.G."/>
            <person name="Nierman W.C."/>
            <person name="Fouts D.E."/>
        </authorList>
    </citation>
    <scope>NUCLEOTIDE SEQUENCE [LARGE SCALE GENOMIC DNA]</scope>
    <source>
        <strain evidence="2">5399</strain>
    </source>
</reference>
<evidence type="ECO:0000313" key="2">
    <source>
        <dbReference type="EMBL" id="EQA44256.1"/>
    </source>
</evidence>
<protein>
    <submittedName>
        <fullName evidence="2">Membrane protein</fullName>
    </submittedName>
</protein>
<feature type="transmembrane region" description="Helical" evidence="1">
    <location>
        <begin position="20"/>
        <end position="44"/>
    </location>
</feature>
<dbReference type="RefSeq" id="WP_020987273.1">
    <property type="nucleotide sequence ID" value="NZ_AHMO02000008.1"/>
</dbReference>
<keyword evidence="3" id="KW-1185">Reference proteome</keyword>
<evidence type="ECO:0000313" key="3">
    <source>
        <dbReference type="Proteomes" id="UP000015454"/>
    </source>
</evidence>
<gene>
    <name evidence="2" type="ORF">LEP1GSC050_1924</name>
</gene>
<comment type="caution">
    <text evidence="2">The sequence shown here is derived from an EMBL/GenBank/DDBJ whole genome shotgun (WGS) entry which is preliminary data.</text>
</comment>
<accession>T0F8K7</accession>
<feature type="transmembrane region" description="Helical" evidence="1">
    <location>
        <begin position="201"/>
        <end position="219"/>
    </location>
</feature>
<name>T0F8K7_9LEPT</name>
<keyword evidence="1" id="KW-0812">Transmembrane</keyword>
<feature type="transmembrane region" description="Helical" evidence="1">
    <location>
        <begin position="259"/>
        <end position="276"/>
    </location>
</feature>
<feature type="transmembrane region" description="Helical" evidence="1">
    <location>
        <begin position="339"/>
        <end position="357"/>
    </location>
</feature>
<dbReference type="Proteomes" id="UP000015454">
    <property type="component" value="Unassembled WGS sequence"/>
</dbReference>
<dbReference type="STRING" id="1049789.LEP1GSC050_1924"/>
<dbReference type="OrthoDB" id="141050at2"/>
<proteinExistence type="predicted"/>
<keyword evidence="1" id="KW-1133">Transmembrane helix</keyword>